<organism evidence="2 3">
    <name type="scientific">Armillaria novae-zelandiae</name>
    <dbReference type="NCBI Taxonomy" id="153914"/>
    <lineage>
        <taxon>Eukaryota</taxon>
        <taxon>Fungi</taxon>
        <taxon>Dikarya</taxon>
        <taxon>Basidiomycota</taxon>
        <taxon>Agaricomycotina</taxon>
        <taxon>Agaricomycetes</taxon>
        <taxon>Agaricomycetidae</taxon>
        <taxon>Agaricales</taxon>
        <taxon>Marasmiineae</taxon>
        <taxon>Physalacriaceae</taxon>
        <taxon>Armillaria</taxon>
    </lineage>
</organism>
<feature type="region of interest" description="Disordered" evidence="1">
    <location>
        <begin position="150"/>
        <end position="170"/>
    </location>
</feature>
<evidence type="ECO:0000313" key="3">
    <source>
        <dbReference type="Proteomes" id="UP001175227"/>
    </source>
</evidence>
<sequence length="309" mass="34102">MDPSLVTGTVSNSKPALLSSTSGYHCEENLNLVNDEATITSAPHSPCINLRTIPVNSEDLDSQSQTDYNSPTKYNFWCKHFMDLGWPFPEKLDDSDIGMIGGLTHPSRTMSESVCFSKALHALSPASFNQWFETCAWLAKIMNAPGQIPANAEELPHSKSLGPSSTQTQSCTDSSAEFLRMLSESTPVRNFMEMDSQPWDSDPSGFPGSFLETPTRQPLRLRLTQKNADNLNHMTHNLKSTMPVHNGKKGRDNSEQWEMAQSQTPSWSSSSSMVLAAEARKRFCMSDLLLGKDDGLVISSSQVEEMGLD</sequence>
<comment type="caution">
    <text evidence="2">The sequence shown here is derived from an EMBL/GenBank/DDBJ whole genome shotgun (WGS) entry which is preliminary data.</text>
</comment>
<evidence type="ECO:0000313" key="2">
    <source>
        <dbReference type="EMBL" id="KAK0465841.1"/>
    </source>
</evidence>
<evidence type="ECO:0000256" key="1">
    <source>
        <dbReference type="SAM" id="MobiDB-lite"/>
    </source>
</evidence>
<dbReference type="AlphaFoldDB" id="A0AA39NHQ2"/>
<dbReference type="Proteomes" id="UP001175227">
    <property type="component" value="Unassembled WGS sequence"/>
</dbReference>
<keyword evidence="3" id="KW-1185">Reference proteome</keyword>
<feature type="region of interest" description="Disordered" evidence="1">
    <location>
        <begin position="238"/>
        <end position="265"/>
    </location>
</feature>
<protein>
    <submittedName>
        <fullName evidence="2">Uncharacterized protein</fullName>
    </submittedName>
</protein>
<proteinExistence type="predicted"/>
<reference evidence="2" key="1">
    <citation type="submission" date="2023-06" db="EMBL/GenBank/DDBJ databases">
        <authorList>
            <consortium name="Lawrence Berkeley National Laboratory"/>
            <person name="Ahrendt S."/>
            <person name="Sahu N."/>
            <person name="Indic B."/>
            <person name="Wong-Bajracharya J."/>
            <person name="Merenyi Z."/>
            <person name="Ke H.-M."/>
            <person name="Monk M."/>
            <person name="Kocsube S."/>
            <person name="Drula E."/>
            <person name="Lipzen A."/>
            <person name="Balint B."/>
            <person name="Henrissat B."/>
            <person name="Andreopoulos B."/>
            <person name="Martin F.M."/>
            <person name="Harder C.B."/>
            <person name="Rigling D."/>
            <person name="Ford K.L."/>
            <person name="Foster G.D."/>
            <person name="Pangilinan J."/>
            <person name="Papanicolaou A."/>
            <person name="Barry K."/>
            <person name="LaButti K."/>
            <person name="Viragh M."/>
            <person name="Koriabine M."/>
            <person name="Yan M."/>
            <person name="Riley R."/>
            <person name="Champramary S."/>
            <person name="Plett K.L."/>
            <person name="Tsai I.J."/>
            <person name="Slot J."/>
            <person name="Sipos G."/>
            <person name="Plett J."/>
            <person name="Nagy L.G."/>
            <person name="Grigoriev I.V."/>
        </authorList>
    </citation>
    <scope>NUCLEOTIDE SEQUENCE</scope>
    <source>
        <strain evidence="2">ICMP 16352</strain>
    </source>
</reference>
<dbReference type="EMBL" id="JAUEPR010000087">
    <property type="protein sequence ID" value="KAK0465841.1"/>
    <property type="molecule type" value="Genomic_DNA"/>
</dbReference>
<name>A0AA39NHQ2_9AGAR</name>
<accession>A0AA39NHQ2</accession>
<gene>
    <name evidence="2" type="ORF">IW261DRAFT_1574682</name>
</gene>